<dbReference type="PANTHER" id="PTHR42978:SF5">
    <property type="entry name" value="METALLO-BETA-LACTAMASE DOMAIN-CONTAINING PROTEIN"/>
    <property type="match status" value="1"/>
</dbReference>
<dbReference type="SUPFAM" id="SSF56281">
    <property type="entry name" value="Metallo-hydrolase/oxidoreductase"/>
    <property type="match status" value="1"/>
</dbReference>
<evidence type="ECO:0000256" key="3">
    <source>
        <dbReference type="ARBA" id="ARBA00022801"/>
    </source>
</evidence>
<dbReference type="Proteomes" id="UP000320762">
    <property type="component" value="Unassembled WGS sequence"/>
</dbReference>
<accession>A0A550CYX9</accession>
<dbReference type="GO" id="GO:0046872">
    <property type="term" value="F:metal ion binding"/>
    <property type="evidence" value="ECO:0007669"/>
    <property type="project" value="UniProtKB-KW"/>
</dbReference>
<dbReference type="InterPro" id="IPR001279">
    <property type="entry name" value="Metallo-B-lactamas"/>
</dbReference>
<dbReference type="CDD" id="cd07730">
    <property type="entry name" value="metallo-hydrolase-like_MBL-fold"/>
    <property type="match status" value="1"/>
</dbReference>
<keyword evidence="3" id="KW-0378">Hydrolase</keyword>
<dbReference type="STRING" id="97359.A0A550CYX9"/>
<organism evidence="6 7">
    <name type="scientific">Schizophyllum amplum</name>
    <dbReference type="NCBI Taxonomy" id="97359"/>
    <lineage>
        <taxon>Eukaryota</taxon>
        <taxon>Fungi</taxon>
        <taxon>Dikarya</taxon>
        <taxon>Basidiomycota</taxon>
        <taxon>Agaricomycotina</taxon>
        <taxon>Agaricomycetes</taxon>
        <taxon>Agaricomycetidae</taxon>
        <taxon>Agaricales</taxon>
        <taxon>Schizophyllaceae</taxon>
        <taxon>Schizophyllum</taxon>
    </lineage>
</organism>
<dbReference type="InterPro" id="IPR036866">
    <property type="entry name" value="RibonucZ/Hydroxyglut_hydro"/>
</dbReference>
<comment type="caution">
    <text evidence="6">The sequence shown here is derived from an EMBL/GenBank/DDBJ whole genome shotgun (WGS) entry which is preliminary data.</text>
</comment>
<gene>
    <name evidence="6" type="ORF">BD626DRAFT_475921</name>
</gene>
<dbReference type="EMBL" id="VDMD01000001">
    <property type="protein sequence ID" value="TRM69983.1"/>
    <property type="molecule type" value="Genomic_DNA"/>
</dbReference>
<proteinExistence type="inferred from homology"/>
<dbReference type="OrthoDB" id="10250730at2759"/>
<dbReference type="Gene3D" id="3.60.15.10">
    <property type="entry name" value="Ribonuclease Z/Hydroxyacylglutathione hydrolase-like"/>
    <property type="match status" value="1"/>
</dbReference>
<dbReference type="InterPro" id="IPR051013">
    <property type="entry name" value="MBL_superfamily_lactonases"/>
</dbReference>
<evidence type="ECO:0000256" key="1">
    <source>
        <dbReference type="ARBA" id="ARBA00007749"/>
    </source>
</evidence>
<keyword evidence="7" id="KW-1185">Reference proteome</keyword>
<dbReference type="GO" id="GO:0016787">
    <property type="term" value="F:hydrolase activity"/>
    <property type="evidence" value="ECO:0007669"/>
    <property type="project" value="UniProtKB-KW"/>
</dbReference>
<dbReference type="AlphaFoldDB" id="A0A550CYX9"/>
<sequence length="366" mass="40004">MSTPIDNLDIPSSDATVSVKAFNTLDAEKSYVPAAFFMTPVLPGREQMYAPAFAFLIENPRLGRRVMFDLGQRDVTTGTPPVVEMVNQVGAVFVADDVVDQLVSNNIDLESINSVIWSHIHFDHIGDTGRFPSSTELVVGRGTDLTTYPTNPASTLLDRDIQGRQVRELSYDALKIGGFDAHDFFGDGSLYLLDCPGHVGGHTCALARVEPQSFVFLGGDICHHPGQFRPTEALHRTVMCPGHILAGAHKAISTEHFGSTGAEGTFDLTKRTEPMLDIVEGGVHEDSTAAKNAIRQLLAFDASHDVLVVIAHDLTLVGELPLYPESIDDWKKTGLKEKVTWAGFEEENSSFRYSDCSNRLCTSVRL</sequence>
<evidence type="ECO:0000256" key="4">
    <source>
        <dbReference type="ARBA" id="ARBA00022833"/>
    </source>
</evidence>
<evidence type="ECO:0000256" key="2">
    <source>
        <dbReference type="ARBA" id="ARBA00022723"/>
    </source>
</evidence>
<dbReference type="SMART" id="SM00849">
    <property type="entry name" value="Lactamase_B"/>
    <property type="match status" value="1"/>
</dbReference>
<keyword evidence="4" id="KW-0862">Zinc</keyword>
<protein>
    <recommendedName>
        <fullName evidence="5">Metallo-beta-lactamase domain-containing protein</fullName>
    </recommendedName>
</protein>
<evidence type="ECO:0000259" key="5">
    <source>
        <dbReference type="SMART" id="SM00849"/>
    </source>
</evidence>
<keyword evidence="2" id="KW-0479">Metal-binding</keyword>
<feature type="domain" description="Metallo-beta-lactamase" evidence="5">
    <location>
        <begin position="51"/>
        <end position="243"/>
    </location>
</feature>
<evidence type="ECO:0000313" key="6">
    <source>
        <dbReference type="EMBL" id="TRM69983.1"/>
    </source>
</evidence>
<dbReference type="PANTHER" id="PTHR42978">
    <property type="entry name" value="QUORUM-QUENCHING LACTONASE YTNP-RELATED-RELATED"/>
    <property type="match status" value="1"/>
</dbReference>
<reference evidence="6 7" key="1">
    <citation type="journal article" date="2019" name="New Phytol.">
        <title>Comparative genomics reveals unique wood-decay strategies and fruiting body development in the Schizophyllaceae.</title>
        <authorList>
            <person name="Almasi E."/>
            <person name="Sahu N."/>
            <person name="Krizsan K."/>
            <person name="Balint B."/>
            <person name="Kovacs G.M."/>
            <person name="Kiss B."/>
            <person name="Cseklye J."/>
            <person name="Drula E."/>
            <person name="Henrissat B."/>
            <person name="Nagy I."/>
            <person name="Chovatia M."/>
            <person name="Adam C."/>
            <person name="LaButti K."/>
            <person name="Lipzen A."/>
            <person name="Riley R."/>
            <person name="Grigoriev I.V."/>
            <person name="Nagy L.G."/>
        </authorList>
    </citation>
    <scope>NUCLEOTIDE SEQUENCE [LARGE SCALE GENOMIC DNA]</scope>
    <source>
        <strain evidence="6 7">NL-1724</strain>
    </source>
</reference>
<comment type="similarity">
    <text evidence="1">Belongs to the metallo-beta-lactamase superfamily.</text>
</comment>
<evidence type="ECO:0000313" key="7">
    <source>
        <dbReference type="Proteomes" id="UP000320762"/>
    </source>
</evidence>
<name>A0A550CYX9_9AGAR</name>
<dbReference type="Pfam" id="PF00753">
    <property type="entry name" value="Lactamase_B"/>
    <property type="match status" value="1"/>
</dbReference>